<dbReference type="PANTHER" id="PTHR11506:SF35">
    <property type="entry name" value="LYSOSOME-ASSOCIATED MEMBRANE GLYCOPROTEIN 5"/>
    <property type="match status" value="1"/>
</dbReference>
<dbReference type="PANTHER" id="PTHR11506">
    <property type="entry name" value="LYSOSOME-ASSOCIATED MEMBRANE GLYCOPROTEIN"/>
    <property type="match status" value="1"/>
</dbReference>
<feature type="domain" description="Lysosome-associated membrane glycoprotein 2-like transmembrane" evidence="12">
    <location>
        <begin position="217"/>
        <end position="248"/>
    </location>
</feature>
<evidence type="ECO:0000256" key="3">
    <source>
        <dbReference type="ARBA" id="ARBA00022729"/>
    </source>
</evidence>
<dbReference type="GO" id="GO:0005886">
    <property type="term" value="C:plasma membrane"/>
    <property type="evidence" value="ECO:0007669"/>
    <property type="project" value="UniProtKB-SubCell"/>
</dbReference>
<dbReference type="Gene3D" id="2.40.160.110">
    <property type="match status" value="1"/>
</dbReference>
<keyword evidence="5 9" id="KW-0472">Membrane</keyword>
<evidence type="ECO:0000256" key="5">
    <source>
        <dbReference type="ARBA" id="ARBA00023136"/>
    </source>
</evidence>
<dbReference type="PRINTS" id="PR00336">
    <property type="entry name" value="LYSASSOCTDMP"/>
</dbReference>
<dbReference type="InterPro" id="IPR002000">
    <property type="entry name" value="Lysosome-assoc_membr_glycop"/>
</dbReference>
<evidence type="ECO:0000256" key="9">
    <source>
        <dbReference type="PROSITE-ProRule" id="PRU00740"/>
    </source>
</evidence>
<dbReference type="GO" id="GO:0005765">
    <property type="term" value="C:lysosomal membrane"/>
    <property type="evidence" value="ECO:0007669"/>
    <property type="project" value="TreeGrafter"/>
</dbReference>
<dbReference type="STRING" id="6689.A0A423TD31"/>
<keyword evidence="3 11" id="KW-0732">Signal</keyword>
<evidence type="ECO:0000313" key="13">
    <source>
        <dbReference type="EMBL" id="ROT74390.1"/>
    </source>
</evidence>
<keyword evidence="7" id="KW-0325">Glycoprotein</keyword>
<evidence type="ECO:0000259" key="12">
    <source>
        <dbReference type="Pfam" id="PF21222"/>
    </source>
</evidence>
<comment type="subcellular location">
    <subcellularLocation>
        <location evidence="1">Cell membrane</location>
        <topology evidence="1">Single-pass type I membrane protein</topology>
    </subcellularLocation>
    <subcellularLocation>
        <location evidence="9">Membrane</location>
        <topology evidence="9">Single-pass type I membrane protein</topology>
    </subcellularLocation>
</comment>
<reference evidence="13 14" key="2">
    <citation type="submission" date="2019-01" db="EMBL/GenBank/DDBJ databases">
        <title>The decoding of complex shrimp genome reveals the adaptation for benthos swimmer, frequently molting mechanism and breeding impact on genome.</title>
        <authorList>
            <person name="Sun Y."/>
            <person name="Gao Y."/>
            <person name="Yu Y."/>
        </authorList>
    </citation>
    <scope>NUCLEOTIDE SEQUENCE [LARGE SCALE GENOMIC DNA]</scope>
    <source>
        <tissue evidence="13">Muscle</tissue>
    </source>
</reference>
<dbReference type="GO" id="GO:0031902">
    <property type="term" value="C:late endosome membrane"/>
    <property type="evidence" value="ECO:0007669"/>
    <property type="project" value="TreeGrafter"/>
</dbReference>
<gene>
    <name evidence="13" type="ORF">C7M84_007133</name>
</gene>
<evidence type="ECO:0000256" key="4">
    <source>
        <dbReference type="ARBA" id="ARBA00022989"/>
    </source>
</evidence>
<dbReference type="Proteomes" id="UP000283509">
    <property type="component" value="Unassembled WGS sequence"/>
</dbReference>
<keyword evidence="4 10" id="KW-1133">Transmembrane helix</keyword>
<comment type="caution">
    <text evidence="13">The sequence shown here is derived from an EMBL/GenBank/DDBJ whole genome shotgun (WGS) entry which is preliminary data.</text>
</comment>
<dbReference type="InterPro" id="IPR048524">
    <property type="entry name" value="Lamp2-like_TM"/>
</dbReference>
<keyword evidence="8" id="KW-0458">Lysosome</keyword>
<organism evidence="13 14">
    <name type="scientific">Penaeus vannamei</name>
    <name type="common">Whiteleg shrimp</name>
    <name type="synonym">Litopenaeus vannamei</name>
    <dbReference type="NCBI Taxonomy" id="6689"/>
    <lineage>
        <taxon>Eukaryota</taxon>
        <taxon>Metazoa</taxon>
        <taxon>Ecdysozoa</taxon>
        <taxon>Arthropoda</taxon>
        <taxon>Crustacea</taxon>
        <taxon>Multicrustacea</taxon>
        <taxon>Malacostraca</taxon>
        <taxon>Eumalacostraca</taxon>
        <taxon>Eucarida</taxon>
        <taxon>Decapoda</taxon>
        <taxon>Dendrobranchiata</taxon>
        <taxon>Penaeoidea</taxon>
        <taxon>Penaeidae</taxon>
        <taxon>Penaeus</taxon>
    </lineage>
</organism>
<comment type="caution">
    <text evidence="9">Lacks conserved residue(s) required for the propagation of feature annotation.</text>
</comment>
<evidence type="ECO:0000256" key="8">
    <source>
        <dbReference type="ARBA" id="ARBA00023228"/>
    </source>
</evidence>
<evidence type="ECO:0000313" key="14">
    <source>
        <dbReference type="Proteomes" id="UP000283509"/>
    </source>
</evidence>
<evidence type="ECO:0000256" key="1">
    <source>
        <dbReference type="ARBA" id="ARBA00004251"/>
    </source>
</evidence>
<evidence type="ECO:0000256" key="2">
    <source>
        <dbReference type="ARBA" id="ARBA00022692"/>
    </source>
</evidence>
<accession>A0A423TD31</accession>
<keyword evidence="6 9" id="KW-1015">Disulfide bond</keyword>
<sequence length="250" mass="27039">MARLSFFSLALLLVLGTLAASQDIGIPDVENGLIEDENNVTCVMVQGTISFTVNYTAKANKTEVVTVTVPEHGAAVTGSCNGTEGEQYIEITWGPVNETSSTRMTFNRTKDTWSLIDFTATVFMGKNFVNATVYGEKLDLVMNYNFSPLEIGVNRSFNCHSHLSAFNVTGSLDGAEYDLPLGSDLTNIQIQAYNEIIGERDFVDSVHCTADNTSDVVPIAVGCALAGLVVIVLIAYLVGRRRRSAAYQSV</sequence>
<keyword evidence="2 9" id="KW-0812">Transmembrane</keyword>
<protein>
    <submittedName>
        <fullName evidence="13">Putative lysosome-associated membrane glycoprotein 1</fullName>
    </submittedName>
</protein>
<proteinExistence type="inferred from homology"/>
<comment type="similarity">
    <text evidence="9">Belongs to the LAMP family.</text>
</comment>
<evidence type="ECO:0000256" key="6">
    <source>
        <dbReference type="ARBA" id="ARBA00023157"/>
    </source>
</evidence>
<evidence type="ECO:0000256" key="7">
    <source>
        <dbReference type="ARBA" id="ARBA00023180"/>
    </source>
</evidence>
<feature type="chain" id="PRO_5019567918" evidence="11">
    <location>
        <begin position="22"/>
        <end position="250"/>
    </location>
</feature>
<feature type="disulfide bond" evidence="9">
    <location>
        <begin position="42"/>
        <end position="80"/>
    </location>
</feature>
<dbReference type="InterPro" id="IPR018134">
    <property type="entry name" value="LAMP_CS"/>
</dbReference>
<evidence type="ECO:0000256" key="11">
    <source>
        <dbReference type="SAM" id="SignalP"/>
    </source>
</evidence>
<name>A0A423TD31_PENVA</name>
<reference evidence="13 14" key="1">
    <citation type="submission" date="2018-04" db="EMBL/GenBank/DDBJ databases">
        <authorList>
            <person name="Zhang X."/>
            <person name="Yuan J."/>
            <person name="Li F."/>
            <person name="Xiang J."/>
        </authorList>
    </citation>
    <scope>NUCLEOTIDE SEQUENCE [LARGE SCALE GENOMIC DNA]</scope>
    <source>
        <tissue evidence="13">Muscle</tissue>
    </source>
</reference>
<feature type="transmembrane region" description="Helical" evidence="10">
    <location>
        <begin position="216"/>
        <end position="238"/>
    </location>
</feature>
<dbReference type="PROSITE" id="PS00311">
    <property type="entry name" value="LAMP_2"/>
    <property type="match status" value="1"/>
</dbReference>
<dbReference type="GO" id="GO:0072594">
    <property type="term" value="P:establishment of protein localization to organelle"/>
    <property type="evidence" value="ECO:0007669"/>
    <property type="project" value="TreeGrafter"/>
</dbReference>
<dbReference type="OrthoDB" id="6232933at2759"/>
<keyword evidence="14" id="KW-1185">Reference proteome</keyword>
<dbReference type="EMBL" id="QCYY01001906">
    <property type="protein sequence ID" value="ROT74390.1"/>
    <property type="molecule type" value="Genomic_DNA"/>
</dbReference>
<dbReference type="Pfam" id="PF21222">
    <property type="entry name" value="Lamp2_2nd"/>
    <property type="match status" value="1"/>
</dbReference>
<feature type="signal peptide" evidence="11">
    <location>
        <begin position="1"/>
        <end position="21"/>
    </location>
</feature>
<dbReference type="PROSITE" id="PS51407">
    <property type="entry name" value="LAMP_3"/>
    <property type="match status" value="1"/>
</dbReference>
<evidence type="ECO:0000256" key="10">
    <source>
        <dbReference type="SAM" id="Phobius"/>
    </source>
</evidence>
<dbReference type="AlphaFoldDB" id="A0A423TD31"/>